<protein>
    <submittedName>
        <fullName evidence="1">ImmA/IrrE family metallo-endopeptidase</fullName>
    </submittedName>
</protein>
<name>A0ABU5RKL2_9PSEU</name>
<evidence type="ECO:0000313" key="1">
    <source>
        <dbReference type="EMBL" id="MEA5366723.1"/>
    </source>
</evidence>
<reference evidence="1 2" key="1">
    <citation type="submission" date="2023-12" db="EMBL/GenBank/DDBJ databases">
        <title>Amycolatopsis sp. V23-08.</title>
        <authorList>
            <person name="Somphong A."/>
        </authorList>
    </citation>
    <scope>NUCLEOTIDE SEQUENCE [LARGE SCALE GENOMIC DNA]</scope>
    <source>
        <strain evidence="1 2">V23-08</strain>
    </source>
</reference>
<dbReference type="EMBL" id="JAYFSI010000017">
    <property type="protein sequence ID" value="MEA5366723.1"/>
    <property type="molecule type" value="Genomic_DNA"/>
</dbReference>
<accession>A0ABU5RKL2</accession>
<sequence length="168" mass="18707">MTRSGRRRVRRRCDAVLRQLSLPTPFDVRALCDGLAARRGRPIRLLPLPGLTDVCGLWIATDTTDFIAYEQHTTPPHQDHIVLHEIGHMLCEHYPVSVTPAEQARLLLPSLDPAMVRRVLGRTGYTSVEEQEAEIFASLVGGRAEFARPRDPLTDRLRSALDDGGAHG</sequence>
<dbReference type="Proteomes" id="UP001304298">
    <property type="component" value="Unassembled WGS sequence"/>
</dbReference>
<evidence type="ECO:0000313" key="2">
    <source>
        <dbReference type="Proteomes" id="UP001304298"/>
    </source>
</evidence>
<dbReference type="RefSeq" id="WP_323336153.1">
    <property type="nucleotide sequence ID" value="NZ_JAYFSI010000017.1"/>
</dbReference>
<proteinExistence type="predicted"/>
<gene>
    <name evidence="1" type="ORF">VA596_44830</name>
</gene>
<organism evidence="1 2">
    <name type="scientific">Amycolatopsis heterodermiae</name>
    <dbReference type="NCBI Taxonomy" id="3110235"/>
    <lineage>
        <taxon>Bacteria</taxon>
        <taxon>Bacillati</taxon>
        <taxon>Actinomycetota</taxon>
        <taxon>Actinomycetes</taxon>
        <taxon>Pseudonocardiales</taxon>
        <taxon>Pseudonocardiaceae</taxon>
        <taxon>Amycolatopsis</taxon>
    </lineage>
</organism>
<keyword evidence="2" id="KW-1185">Reference proteome</keyword>
<comment type="caution">
    <text evidence="1">The sequence shown here is derived from an EMBL/GenBank/DDBJ whole genome shotgun (WGS) entry which is preliminary data.</text>
</comment>